<dbReference type="SMART" id="SM00020">
    <property type="entry name" value="Tryp_SPc"/>
    <property type="match status" value="1"/>
</dbReference>
<sequence>MFAGVGFHPENCVKLFSGNTRLHFLTTYRSLHHFTGNWFYSYLFSLLWFCVAVSSVSLQKRVIGGKKCRDDERQYHVKITGQSQTENYFCGGSLISDQWVLTAAHCWEVIKAHLGVHPKGTPVVTYTITRHEIYRDINGREHDIMLLKLPRQTTIQPIRLATCPDTLLLGTKVQIAGYGAAKAGFFFKKRIPHTPDELQCAELEVEKHEKMEKALVKLKVYSRSYQHWNCAKSSGKDTSGGDSGGGWVFNNRLYGVHAFTGDPKYACSKPTGFMDVCAYIGWIRQIIYGRNNG</sequence>
<dbReference type="PANTHER" id="PTHR24271">
    <property type="entry name" value="KALLIKREIN-RELATED"/>
    <property type="match status" value="1"/>
</dbReference>
<dbReference type="Pfam" id="PF00089">
    <property type="entry name" value="Trypsin"/>
    <property type="match status" value="1"/>
</dbReference>
<dbReference type="PROSITE" id="PS00134">
    <property type="entry name" value="TRYPSIN_HIS"/>
    <property type="match status" value="1"/>
</dbReference>
<feature type="domain" description="Peptidase S1" evidence="3">
    <location>
        <begin position="62"/>
        <end position="288"/>
    </location>
</feature>
<dbReference type="InterPro" id="IPR018114">
    <property type="entry name" value="TRYPSIN_HIS"/>
</dbReference>
<keyword evidence="2" id="KW-0472">Membrane</keyword>
<dbReference type="PROSITE" id="PS50240">
    <property type="entry name" value="TRYPSIN_DOM"/>
    <property type="match status" value="1"/>
</dbReference>
<dbReference type="GO" id="GO:0004252">
    <property type="term" value="F:serine-type endopeptidase activity"/>
    <property type="evidence" value="ECO:0007669"/>
    <property type="project" value="InterPro"/>
</dbReference>
<dbReference type="PRINTS" id="PR00722">
    <property type="entry name" value="CHYMOTRYPSIN"/>
</dbReference>
<evidence type="ECO:0000313" key="5">
    <source>
        <dbReference type="Proteomes" id="UP000261500"/>
    </source>
</evidence>
<dbReference type="PANTHER" id="PTHR24271:SF47">
    <property type="entry name" value="KALLIKREIN-1"/>
    <property type="match status" value="1"/>
</dbReference>
<dbReference type="Gene3D" id="2.40.10.10">
    <property type="entry name" value="Trypsin-like serine proteases"/>
    <property type="match status" value="1"/>
</dbReference>
<protein>
    <submittedName>
        <fullName evidence="4">Thrombin-like enzyme elegaxobin-1</fullName>
    </submittedName>
</protein>
<reference evidence="4" key="2">
    <citation type="submission" date="2025-09" db="UniProtKB">
        <authorList>
            <consortium name="Ensembl"/>
        </authorList>
    </citation>
    <scope>IDENTIFICATION</scope>
</reference>
<evidence type="ECO:0000313" key="4">
    <source>
        <dbReference type="Ensembl" id="ENSPLAP00000025700.1"/>
    </source>
</evidence>
<evidence type="ECO:0000256" key="2">
    <source>
        <dbReference type="SAM" id="Phobius"/>
    </source>
</evidence>
<dbReference type="AlphaFoldDB" id="A0A3B3VIV2"/>
<proteinExistence type="predicted"/>
<keyword evidence="2" id="KW-0812">Transmembrane</keyword>
<dbReference type="GeneTree" id="ENSGT00390000009571"/>
<reference evidence="4" key="1">
    <citation type="submission" date="2025-08" db="UniProtKB">
        <authorList>
            <consortium name="Ensembl"/>
        </authorList>
    </citation>
    <scope>IDENTIFICATION</scope>
</reference>
<dbReference type="Ensembl" id="ENSPLAT00000000156.1">
    <property type="protein sequence ID" value="ENSPLAP00000025700.1"/>
    <property type="gene ID" value="ENSPLAG00000012949.1"/>
</dbReference>
<dbReference type="GO" id="GO:0030141">
    <property type="term" value="C:secretory granule"/>
    <property type="evidence" value="ECO:0007669"/>
    <property type="project" value="TreeGrafter"/>
</dbReference>
<keyword evidence="1" id="KW-1015">Disulfide bond</keyword>
<dbReference type="STRING" id="48699.ENSPLAP00000025700"/>
<dbReference type="InterPro" id="IPR043504">
    <property type="entry name" value="Peptidase_S1_PA_chymotrypsin"/>
</dbReference>
<accession>A0A3B3VIV2</accession>
<dbReference type="GO" id="GO:0006508">
    <property type="term" value="P:proteolysis"/>
    <property type="evidence" value="ECO:0007669"/>
    <property type="project" value="InterPro"/>
</dbReference>
<feature type="transmembrane region" description="Helical" evidence="2">
    <location>
        <begin position="38"/>
        <end position="58"/>
    </location>
</feature>
<dbReference type="InterPro" id="IPR009003">
    <property type="entry name" value="Peptidase_S1_PA"/>
</dbReference>
<evidence type="ECO:0000259" key="3">
    <source>
        <dbReference type="PROSITE" id="PS50240"/>
    </source>
</evidence>
<dbReference type="InterPro" id="IPR001254">
    <property type="entry name" value="Trypsin_dom"/>
</dbReference>
<keyword evidence="2" id="KW-1133">Transmembrane helix</keyword>
<keyword evidence="5" id="KW-1185">Reference proteome</keyword>
<dbReference type="Proteomes" id="UP000261500">
    <property type="component" value="Unplaced"/>
</dbReference>
<evidence type="ECO:0000256" key="1">
    <source>
        <dbReference type="ARBA" id="ARBA00023157"/>
    </source>
</evidence>
<dbReference type="SUPFAM" id="SSF50494">
    <property type="entry name" value="Trypsin-like serine proteases"/>
    <property type="match status" value="1"/>
</dbReference>
<organism evidence="4 5">
    <name type="scientific">Poecilia latipinna</name>
    <name type="common">sailfin molly</name>
    <dbReference type="NCBI Taxonomy" id="48699"/>
    <lineage>
        <taxon>Eukaryota</taxon>
        <taxon>Metazoa</taxon>
        <taxon>Chordata</taxon>
        <taxon>Craniata</taxon>
        <taxon>Vertebrata</taxon>
        <taxon>Euteleostomi</taxon>
        <taxon>Actinopterygii</taxon>
        <taxon>Neopterygii</taxon>
        <taxon>Teleostei</taxon>
        <taxon>Neoteleostei</taxon>
        <taxon>Acanthomorphata</taxon>
        <taxon>Ovalentaria</taxon>
        <taxon>Atherinomorphae</taxon>
        <taxon>Cyprinodontiformes</taxon>
        <taxon>Poeciliidae</taxon>
        <taxon>Poeciliinae</taxon>
        <taxon>Poecilia</taxon>
    </lineage>
</organism>
<dbReference type="InterPro" id="IPR001314">
    <property type="entry name" value="Peptidase_S1A"/>
</dbReference>
<name>A0A3B3VIV2_9TELE</name>